<proteinExistence type="predicted"/>
<evidence type="ECO:0000313" key="1">
    <source>
        <dbReference type="EMBL" id="KAB8196726.1"/>
    </source>
</evidence>
<gene>
    <name evidence="1" type="ORF">FH608_008470</name>
</gene>
<dbReference type="EMBL" id="VDLX02000002">
    <property type="protein sequence ID" value="KAB8196726.1"/>
    <property type="molecule type" value="Genomic_DNA"/>
</dbReference>
<evidence type="ECO:0000313" key="2">
    <source>
        <dbReference type="Proteomes" id="UP000312512"/>
    </source>
</evidence>
<dbReference type="CDD" id="cd04301">
    <property type="entry name" value="NAT_SF"/>
    <property type="match status" value="1"/>
</dbReference>
<dbReference type="InterPro" id="IPR016181">
    <property type="entry name" value="Acyl_CoA_acyltransferase"/>
</dbReference>
<dbReference type="InterPro" id="IPR000182">
    <property type="entry name" value="GNAT_dom"/>
</dbReference>
<dbReference type="Gene3D" id="3.40.630.30">
    <property type="match status" value="1"/>
</dbReference>
<sequence>MTGHGPAICPELPLGPPGMGLGILRRGARLLGADVHAYLRSAAGDRAVRSGPFVVRFDEHDDALPFNYAIPDDHAAPTSGEVAALIAAFRGRARTPRLEYVPQAAPEVEDALLAAGFTVEGRYPLLVCSPDEAVDAPMDVRLDVRVGLVTDDDALLKVARVMNEAFEAPEATAHDVARLRRVLDGGGLVAAATTDAGEVVGGGQLGRPHQGVAEVAGIAVRASHRRRGIAGAVTALLTRSGASAGIATAFLTPADDGAARVYARVGYHRAGEALHVSLP</sequence>
<reference evidence="1 2" key="1">
    <citation type="submission" date="2019-10" db="EMBL/GenBank/DDBJ databases">
        <title>Nonomuraea sp. nov., isolated from Phyllanthus amarus.</title>
        <authorList>
            <person name="Klykleung N."/>
            <person name="Tanasupawat S."/>
        </authorList>
    </citation>
    <scope>NUCLEOTIDE SEQUENCE [LARGE SCALE GENOMIC DNA]</scope>
    <source>
        <strain evidence="1 2">PA1-10</strain>
    </source>
</reference>
<dbReference type="OrthoDB" id="3814600at2"/>
<name>A0A5C4WU30_9ACTN</name>
<accession>A0A5C4WU30</accession>
<keyword evidence="1" id="KW-0808">Transferase</keyword>
<dbReference type="GO" id="GO:0016747">
    <property type="term" value="F:acyltransferase activity, transferring groups other than amino-acyl groups"/>
    <property type="evidence" value="ECO:0007669"/>
    <property type="project" value="InterPro"/>
</dbReference>
<organism evidence="1 2">
    <name type="scientific">Nonomuraea phyllanthi</name>
    <dbReference type="NCBI Taxonomy" id="2219224"/>
    <lineage>
        <taxon>Bacteria</taxon>
        <taxon>Bacillati</taxon>
        <taxon>Actinomycetota</taxon>
        <taxon>Actinomycetes</taxon>
        <taxon>Streptosporangiales</taxon>
        <taxon>Streptosporangiaceae</taxon>
        <taxon>Nonomuraea</taxon>
    </lineage>
</organism>
<dbReference type="SUPFAM" id="SSF55729">
    <property type="entry name" value="Acyl-CoA N-acyltransferases (Nat)"/>
    <property type="match status" value="1"/>
</dbReference>
<dbReference type="Proteomes" id="UP000312512">
    <property type="component" value="Unassembled WGS sequence"/>
</dbReference>
<dbReference type="Pfam" id="PF00583">
    <property type="entry name" value="Acetyltransf_1"/>
    <property type="match status" value="1"/>
</dbReference>
<protein>
    <submittedName>
        <fullName evidence="1">GNAT family N-acetyltransferase</fullName>
    </submittedName>
</protein>
<comment type="caution">
    <text evidence="1">The sequence shown here is derived from an EMBL/GenBank/DDBJ whole genome shotgun (WGS) entry which is preliminary data.</text>
</comment>
<dbReference type="PROSITE" id="PS51186">
    <property type="entry name" value="GNAT"/>
    <property type="match status" value="1"/>
</dbReference>
<keyword evidence="2" id="KW-1185">Reference proteome</keyword>
<dbReference type="AlphaFoldDB" id="A0A5C4WU30"/>